<dbReference type="AlphaFoldDB" id="A0A515CTH5"/>
<dbReference type="InterPro" id="IPR000726">
    <property type="entry name" value="Glyco_hydro_19_cat"/>
</dbReference>
<accession>A0A515CTH5</accession>
<dbReference type="GO" id="GO:0004568">
    <property type="term" value="F:chitinase activity"/>
    <property type="evidence" value="ECO:0007669"/>
    <property type="project" value="InterPro"/>
</dbReference>
<proteinExistence type="predicted"/>
<dbReference type="Proteomes" id="UP000317572">
    <property type="component" value="Chromosome"/>
</dbReference>
<dbReference type="SUPFAM" id="SSF53955">
    <property type="entry name" value="Lysozyme-like"/>
    <property type="match status" value="1"/>
</dbReference>
<evidence type="ECO:0000259" key="1">
    <source>
        <dbReference type="Pfam" id="PF00182"/>
    </source>
</evidence>
<reference evidence="2 3" key="1">
    <citation type="submission" date="2018-11" db="EMBL/GenBank/DDBJ databases">
        <title>The first complete genome of Serratia liquefaciens isolated from metalophyte plant revel distinctness adaptive mechanisms in an extreme habitat.</title>
        <authorList>
            <person name="Caneschi W.L."/>
            <person name="Sanchez A.B."/>
            <person name="Felestrino E.B."/>
            <person name="Assis R.A.B."/>
            <person name="Lemes C.G.C."/>
            <person name="Cordeiro I.F."/>
            <person name="Fonseca N.P."/>
            <person name="Villa M."/>
            <person name="Vieira I.T."/>
            <person name="Moraes L.A."/>
            <person name="Kamino L.H.Y."/>
            <person name="do Carmo F."/>
            <person name="Garcia C.M."/>
            <person name="Almeida N.F."/>
            <person name="Silva R.S."/>
            <person name="Ferro J.A."/>
            <person name="Ferro M.I.T."/>
            <person name="Varani A.M."/>
            <person name="Ferreira R.M."/>
            <person name="dos Santos V.L."/>
            <person name="Silva U.C."/>
            <person name="Setubal J.C."/>
            <person name="Moreira L.M."/>
        </authorList>
    </citation>
    <scope>NUCLEOTIDE SEQUENCE [LARGE SCALE GENOMIC DNA]</scope>
    <source>
        <strain evidence="2 3">FG3</strain>
    </source>
</reference>
<protein>
    <submittedName>
        <fullName evidence="2">Glycoside hydrolase family 19 protein</fullName>
    </submittedName>
</protein>
<dbReference type="InterPro" id="IPR052354">
    <property type="entry name" value="Cell_Wall_Dynamics_Protein"/>
</dbReference>
<dbReference type="EMBL" id="CP033893">
    <property type="protein sequence ID" value="QDL31472.1"/>
    <property type="molecule type" value="Genomic_DNA"/>
</dbReference>
<feature type="domain" description="Glycoside hydrolase family 19 catalytic" evidence="1">
    <location>
        <begin position="116"/>
        <end position="171"/>
    </location>
</feature>
<gene>
    <name evidence="2" type="ORF">EGO53_06615</name>
</gene>
<evidence type="ECO:0000313" key="2">
    <source>
        <dbReference type="EMBL" id="QDL31472.1"/>
    </source>
</evidence>
<dbReference type="Gene3D" id="1.10.530.10">
    <property type="match status" value="1"/>
</dbReference>
<dbReference type="InterPro" id="IPR023346">
    <property type="entry name" value="Lysozyme-like_dom_sf"/>
</dbReference>
<evidence type="ECO:0000313" key="3">
    <source>
        <dbReference type="Proteomes" id="UP000317572"/>
    </source>
</evidence>
<sequence length="207" mass="22464">MTQDQFKEAAGIGSGLAARWFPHLEATFAGFGIISPVEQAMFIAQVGHESAGFTATAESFNYSVAGLQSTFGKRLTAGQCKMLGRQRGETAVPENRQAAIANLVYGGRLGNKGPGDGWKYRGRGLIQITGLDNYRACSTGVKTDLLLVPELLEKDEYAMCSAGWFWKSRNCGKYAGDVERVTLLINGGKNGMADRQERFERARQALA</sequence>
<dbReference type="GO" id="GO:0006032">
    <property type="term" value="P:chitin catabolic process"/>
    <property type="evidence" value="ECO:0007669"/>
    <property type="project" value="InterPro"/>
</dbReference>
<dbReference type="GO" id="GO:0016998">
    <property type="term" value="P:cell wall macromolecule catabolic process"/>
    <property type="evidence" value="ECO:0007669"/>
    <property type="project" value="InterPro"/>
</dbReference>
<keyword evidence="2" id="KW-0378">Hydrolase</keyword>
<name>A0A515CTH5_SERLI</name>
<dbReference type="PANTHER" id="PTHR34408">
    <property type="entry name" value="FAMILY PROTEIN, PUTATIVE-RELATED"/>
    <property type="match status" value="1"/>
</dbReference>
<organism evidence="2 3">
    <name type="scientific">Serratia liquefaciens</name>
    <dbReference type="NCBI Taxonomy" id="614"/>
    <lineage>
        <taxon>Bacteria</taxon>
        <taxon>Pseudomonadati</taxon>
        <taxon>Pseudomonadota</taxon>
        <taxon>Gammaproteobacteria</taxon>
        <taxon>Enterobacterales</taxon>
        <taxon>Yersiniaceae</taxon>
        <taxon>Serratia</taxon>
    </lineage>
</organism>
<dbReference type="Pfam" id="PF00182">
    <property type="entry name" value="Glyco_hydro_19"/>
    <property type="match status" value="1"/>
</dbReference>
<dbReference type="RefSeq" id="WP_142814984.1">
    <property type="nucleotide sequence ID" value="NZ_CP033893.1"/>
</dbReference>
<dbReference type="PANTHER" id="PTHR34408:SF1">
    <property type="entry name" value="GLYCOSYL HYDROLASE FAMILY 19 DOMAIN-CONTAINING PROTEIN HI_1415"/>
    <property type="match status" value="1"/>
</dbReference>